<keyword evidence="5 6" id="KW-0411">Iron-sulfur</keyword>
<evidence type="ECO:0000256" key="2">
    <source>
        <dbReference type="ARBA" id="ARBA00022691"/>
    </source>
</evidence>
<dbReference type="PANTHER" id="PTHR32331">
    <property type="entry name" value="UPF0313 PROTEIN YGIQ"/>
    <property type="match status" value="1"/>
</dbReference>
<reference evidence="8 9" key="1">
    <citation type="journal article" date="2017" name="ISME J.">
        <title>Grape pomace compost harbors organohalide-respiring Dehalogenimonas species with novel reductive dehalogenase genes.</title>
        <authorList>
            <person name="Yang Y."/>
            <person name="Higgins S.A."/>
            <person name="Yan J."/>
            <person name="Simsir B."/>
            <person name="Chourey K."/>
            <person name="Iyer R."/>
            <person name="Hettich R.L."/>
            <person name="Baldwin B."/>
            <person name="Ogles D.M."/>
            <person name="Loffler F.E."/>
        </authorList>
    </citation>
    <scope>NUCLEOTIDE SEQUENCE [LARGE SCALE GENOMIC DNA]</scope>
    <source>
        <strain evidence="8 9">GP</strain>
    </source>
</reference>
<dbReference type="EMBL" id="JQAN02000011">
    <property type="protein sequence ID" value="PPD57766.1"/>
    <property type="molecule type" value="Genomic_DNA"/>
</dbReference>
<protein>
    <submittedName>
        <fullName evidence="8">YgiQ family radical SAM protein</fullName>
    </submittedName>
</protein>
<dbReference type="InterPro" id="IPR013704">
    <property type="entry name" value="UPF0313_N"/>
</dbReference>
<dbReference type="InterPro" id="IPR023404">
    <property type="entry name" value="rSAM_horseshoe"/>
</dbReference>
<comment type="caution">
    <text evidence="8">The sequence shown here is derived from an EMBL/GenBank/DDBJ whole genome shotgun (WGS) entry which is preliminary data.</text>
</comment>
<dbReference type="OrthoDB" id="9803479at2"/>
<feature type="binding site" evidence="6">
    <location>
        <position position="313"/>
    </location>
    <ligand>
        <name>[4Fe-4S] cluster</name>
        <dbReference type="ChEBI" id="CHEBI:49883"/>
        <note>4Fe-4S-S-AdoMet</note>
    </ligand>
</feature>
<keyword evidence="9" id="KW-1185">Reference proteome</keyword>
<evidence type="ECO:0000256" key="6">
    <source>
        <dbReference type="HAMAP-Rule" id="MF_01251"/>
    </source>
</evidence>
<evidence type="ECO:0000313" key="9">
    <source>
        <dbReference type="Proteomes" id="UP000235653"/>
    </source>
</evidence>
<keyword evidence="4 6" id="KW-0408">Iron</keyword>
<dbReference type="RefSeq" id="WP_102330777.1">
    <property type="nucleotide sequence ID" value="NZ_CP058566.2"/>
</dbReference>
<evidence type="ECO:0000313" key="8">
    <source>
        <dbReference type="EMBL" id="PPD57766.1"/>
    </source>
</evidence>
<dbReference type="SFLD" id="SFLDG01069">
    <property type="entry name" value="UPF0313"/>
    <property type="match status" value="1"/>
</dbReference>
<keyword evidence="1 6" id="KW-0004">4Fe-4S</keyword>
<keyword evidence="2 6" id="KW-0949">S-adenosyl-L-methionine</keyword>
<dbReference type="SUPFAM" id="SSF102114">
    <property type="entry name" value="Radical SAM enzymes"/>
    <property type="match status" value="1"/>
</dbReference>
<dbReference type="InterPro" id="IPR058240">
    <property type="entry name" value="rSAM_sf"/>
</dbReference>
<comment type="similarity">
    <text evidence="6">Belongs to the UPF0313 family.</text>
</comment>
<comment type="cofactor">
    <cofactor evidence="6">
        <name>[4Fe-4S] cluster</name>
        <dbReference type="ChEBI" id="CHEBI:49883"/>
    </cofactor>
    <text evidence="6">Binds 1 [4Fe-4S] cluster. The cluster is coordinated with 3 cysteines and an exchangeable S-adenosyl-L-methionine.</text>
</comment>
<dbReference type="PANTHER" id="PTHR32331:SF0">
    <property type="entry name" value="UPF0313 PROTEIN YGIQ"/>
    <property type="match status" value="1"/>
</dbReference>
<evidence type="ECO:0000259" key="7">
    <source>
        <dbReference type="PROSITE" id="PS51918"/>
    </source>
</evidence>
<feature type="binding site" evidence="6">
    <location>
        <position position="310"/>
    </location>
    <ligand>
        <name>[4Fe-4S] cluster</name>
        <dbReference type="ChEBI" id="CHEBI:49883"/>
        <note>4Fe-4S-S-AdoMet</note>
    </ligand>
</feature>
<sequence>MFLPTTKQEMDTLGWDRPDIILVTGDSYIDSPFIGIAVVGKTLTRAGFRVGIIAQPDIHSPADITRLGEPRLFWGVSGGCIDSMIANYTSLKKKRKSDDYTPGGQNTKRPDRASIVYSNLIRQYFKKTVPIVLGGLEASLRRVAHYDYWDDRVRGSILFDAKADYLLYGMAEKVAVELAQTLEKGESPRQIRGLCYISGEADMASVRENYIELPPLDVVEKDKTAFTDMFHTFYRNNDPITAKGLYQKHGNRYLAQNPPQPSMTQAELDPVFAVGYERAQHPYYERQGKVKALETIKFSILSHRGCYGECNFCAIAVHEGRTVQWRSEESILAEARELTKYSDFTGYIRDIGGPTANMYGFECGRKLEKGACVAKRCLYPEVCPTLKPDHSKQISLLKKLRKIEGIKKVFVASGVRYDAVLADKKYGEPFLEEVVRHHVSGQMKVAPEHSEPSVLKIMGKPGTEPLLKFKGMFDRLSKEAGKAQFLTYYLIAAHPGCTAADMGKLQEFTAKNLKINPEQVQVFLPAPSTYSSLMYYTGIDPFTGKTLFVEKELPKKEFQKRIVTGKTIAKR</sequence>
<organism evidence="8 9">
    <name type="scientific">Dehalogenimonas etheniformans</name>
    <dbReference type="NCBI Taxonomy" id="1536648"/>
    <lineage>
        <taxon>Bacteria</taxon>
        <taxon>Bacillati</taxon>
        <taxon>Chloroflexota</taxon>
        <taxon>Dehalococcoidia</taxon>
        <taxon>Dehalococcoidales</taxon>
        <taxon>Dehalococcoidaceae</taxon>
        <taxon>Dehalogenimonas</taxon>
    </lineage>
</organism>
<dbReference type="InterPro" id="IPR022946">
    <property type="entry name" value="UPF0313"/>
</dbReference>
<dbReference type="GO" id="GO:0005506">
    <property type="term" value="F:iron ion binding"/>
    <property type="evidence" value="ECO:0007669"/>
    <property type="project" value="UniProtKB-UniRule"/>
</dbReference>
<feature type="binding site" evidence="6">
    <location>
        <position position="306"/>
    </location>
    <ligand>
        <name>[4Fe-4S] cluster</name>
        <dbReference type="ChEBI" id="CHEBI:49883"/>
        <note>4Fe-4S-S-AdoMet</note>
    </ligand>
</feature>
<name>A0A2P5P636_9CHLR</name>
<dbReference type="GO" id="GO:0051539">
    <property type="term" value="F:4 iron, 4 sulfur cluster binding"/>
    <property type="evidence" value="ECO:0007669"/>
    <property type="project" value="UniProtKB-KW"/>
</dbReference>
<evidence type="ECO:0000256" key="1">
    <source>
        <dbReference type="ARBA" id="ARBA00022485"/>
    </source>
</evidence>
<evidence type="ECO:0000256" key="4">
    <source>
        <dbReference type="ARBA" id="ARBA00023004"/>
    </source>
</evidence>
<dbReference type="NCBIfam" id="TIGR03904">
    <property type="entry name" value="SAM_YgiQ"/>
    <property type="match status" value="1"/>
</dbReference>
<dbReference type="Proteomes" id="UP000235653">
    <property type="component" value="Unassembled WGS sequence"/>
</dbReference>
<proteinExistence type="inferred from homology"/>
<gene>
    <name evidence="8" type="ORF">JP09_008505</name>
</gene>
<evidence type="ECO:0000256" key="5">
    <source>
        <dbReference type="ARBA" id="ARBA00023014"/>
    </source>
</evidence>
<dbReference type="SFLD" id="SFLDS00029">
    <property type="entry name" value="Radical_SAM"/>
    <property type="match status" value="1"/>
</dbReference>
<dbReference type="InterPro" id="IPR007197">
    <property type="entry name" value="rSAM"/>
</dbReference>
<dbReference type="GO" id="GO:0003824">
    <property type="term" value="F:catalytic activity"/>
    <property type="evidence" value="ECO:0007669"/>
    <property type="project" value="InterPro"/>
</dbReference>
<evidence type="ECO:0000256" key="3">
    <source>
        <dbReference type="ARBA" id="ARBA00022723"/>
    </source>
</evidence>
<dbReference type="SMART" id="SM00729">
    <property type="entry name" value="Elp3"/>
    <property type="match status" value="1"/>
</dbReference>
<keyword evidence="3 6" id="KW-0479">Metal-binding</keyword>
<accession>A0A2P5P636</accession>
<dbReference type="HAMAP" id="MF_01251">
    <property type="entry name" value="UPF0313"/>
    <property type="match status" value="1"/>
</dbReference>
<dbReference type="SFLD" id="SFLDG01082">
    <property type="entry name" value="B12-binding_domain_containing"/>
    <property type="match status" value="1"/>
</dbReference>
<feature type="domain" description="Radical SAM core" evidence="7">
    <location>
        <begin position="291"/>
        <end position="571"/>
    </location>
</feature>
<dbReference type="Gene3D" id="3.80.30.20">
    <property type="entry name" value="tm_1862 like domain"/>
    <property type="match status" value="1"/>
</dbReference>
<dbReference type="PROSITE" id="PS51918">
    <property type="entry name" value="RADICAL_SAM"/>
    <property type="match status" value="1"/>
</dbReference>
<dbReference type="Pfam" id="PF08497">
    <property type="entry name" value="Radical_SAM_N"/>
    <property type="match status" value="1"/>
</dbReference>
<dbReference type="InterPro" id="IPR006638">
    <property type="entry name" value="Elp3/MiaA/NifB-like_rSAM"/>
</dbReference>
<dbReference type="AlphaFoldDB" id="A0A2P5P636"/>